<keyword evidence="3" id="KW-1185">Reference proteome</keyword>
<gene>
    <name evidence="2" type="ORF">DF185_23165</name>
</gene>
<accession>A0A2V3ZNX8</accession>
<evidence type="ECO:0000313" key="2">
    <source>
        <dbReference type="EMBL" id="PXX93196.1"/>
    </source>
</evidence>
<organism evidence="2 3">
    <name type="scientific">Marinifilum breve</name>
    <dbReference type="NCBI Taxonomy" id="2184082"/>
    <lineage>
        <taxon>Bacteria</taxon>
        <taxon>Pseudomonadati</taxon>
        <taxon>Bacteroidota</taxon>
        <taxon>Bacteroidia</taxon>
        <taxon>Marinilabiliales</taxon>
        <taxon>Marinifilaceae</taxon>
    </lineage>
</organism>
<reference evidence="2 3" key="1">
    <citation type="submission" date="2018-05" db="EMBL/GenBank/DDBJ databases">
        <title>Marinifilum breve JC075T sp. nov., a marine bacterium isolated from Yongle Blue Hole in the South China Sea.</title>
        <authorList>
            <person name="Fu T."/>
        </authorList>
    </citation>
    <scope>NUCLEOTIDE SEQUENCE [LARGE SCALE GENOMIC DNA]</scope>
    <source>
        <strain evidence="2 3">JC075</strain>
    </source>
</reference>
<dbReference type="AlphaFoldDB" id="A0A2V3ZNX8"/>
<protein>
    <submittedName>
        <fullName evidence="2">Uncharacterized protein</fullName>
    </submittedName>
</protein>
<comment type="caution">
    <text evidence="2">The sequence shown here is derived from an EMBL/GenBank/DDBJ whole genome shotgun (WGS) entry which is preliminary data.</text>
</comment>
<proteinExistence type="predicted"/>
<name>A0A2V3ZNX8_9BACT</name>
<feature type="non-terminal residue" evidence="2">
    <location>
        <position position="1"/>
    </location>
</feature>
<evidence type="ECO:0000313" key="3">
    <source>
        <dbReference type="Proteomes" id="UP000248079"/>
    </source>
</evidence>
<dbReference type="EMBL" id="QFLI01000111">
    <property type="protein sequence ID" value="PXX93196.1"/>
    <property type="molecule type" value="Genomic_DNA"/>
</dbReference>
<feature type="region of interest" description="Disordered" evidence="1">
    <location>
        <begin position="1"/>
        <end position="25"/>
    </location>
</feature>
<evidence type="ECO:0000256" key="1">
    <source>
        <dbReference type="SAM" id="MobiDB-lite"/>
    </source>
</evidence>
<sequence length="105" mass="11507">RATALSRAQSVPGRPGKMALPVPPRGTDPQLSWPGGCRIEYILRQAWFHLPPAWISEVMALLCFGVHSVILSARYGVCAHRKQRVACRGRPEAQICSSLALKCAE</sequence>
<dbReference type="Proteomes" id="UP000248079">
    <property type="component" value="Unassembled WGS sequence"/>
</dbReference>